<evidence type="ECO:0000256" key="4">
    <source>
        <dbReference type="SAM" id="MobiDB-lite"/>
    </source>
</evidence>
<keyword evidence="8" id="KW-1185">Reference proteome</keyword>
<dbReference type="Proteomes" id="UP001498398">
    <property type="component" value="Unassembled WGS sequence"/>
</dbReference>
<evidence type="ECO:0000256" key="2">
    <source>
        <dbReference type="ARBA" id="ARBA00022801"/>
    </source>
</evidence>
<dbReference type="EC" id="3.1.1.-" evidence="3"/>
<evidence type="ECO:0000259" key="6">
    <source>
        <dbReference type="Pfam" id="PF00135"/>
    </source>
</evidence>
<dbReference type="SUPFAM" id="SSF53474">
    <property type="entry name" value="alpha/beta-Hydrolases"/>
    <property type="match status" value="1"/>
</dbReference>
<dbReference type="PROSITE" id="PS00122">
    <property type="entry name" value="CARBOXYLESTERASE_B_1"/>
    <property type="match status" value="1"/>
</dbReference>
<feature type="domain" description="Carboxylesterase type B" evidence="6">
    <location>
        <begin position="140"/>
        <end position="612"/>
    </location>
</feature>
<accession>A0ABR1JIM2</accession>
<dbReference type="Gene3D" id="3.40.50.1820">
    <property type="entry name" value="alpha/beta hydrolase"/>
    <property type="match status" value="1"/>
</dbReference>
<dbReference type="PANTHER" id="PTHR11559">
    <property type="entry name" value="CARBOXYLESTERASE"/>
    <property type="match status" value="1"/>
</dbReference>
<evidence type="ECO:0000313" key="8">
    <source>
        <dbReference type="Proteomes" id="UP001498398"/>
    </source>
</evidence>
<reference evidence="7 8" key="1">
    <citation type="submission" date="2024-01" db="EMBL/GenBank/DDBJ databases">
        <title>A draft genome for the cacao thread blight pathogen Marasmiellus scandens.</title>
        <authorList>
            <person name="Baruah I.K."/>
            <person name="Leung J."/>
            <person name="Bukari Y."/>
            <person name="Amoako-Attah I."/>
            <person name="Meinhardt L.W."/>
            <person name="Bailey B.A."/>
            <person name="Cohen S.P."/>
        </authorList>
    </citation>
    <scope>NUCLEOTIDE SEQUENCE [LARGE SCALE GENOMIC DNA]</scope>
    <source>
        <strain evidence="7 8">GH-19</strain>
    </source>
</reference>
<feature type="transmembrane region" description="Helical" evidence="5">
    <location>
        <begin position="106"/>
        <end position="127"/>
    </location>
</feature>
<dbReference type="InterPro" id="IPR029058">
    <property type="entry name" value="AB_hydrolase_fold"/>
</dbReference>
<sequence length="644" mass="70329">MTSSYSSEPSTEHGIVRWHGAGGQNFFESEDSNDVTTRADDFDEAEQPSEELPNIRNRGPISLPPHENDDVLGPLLGGYGSINTSLRSPYRTLQTTRRFFRSRTRLALCAILMFSVTVWALIVFAVLSSRAAGEPPTSSPPSVTLDYGTFIGLEDNSTGVTSFKGIRFADAPVGNLRWREPVSPPSQHLGTVNATKFASSCVSFAQSGSEDCLFGNVFAPAGTTSRDRLPVLVWFHGGGFQSSSTRHADPVWLLQSTAKPFIFVSFAYRLGDMGFMAGSRIAQDGDLNVGLLDQRAGLRWVQRYIREFGGDRSRVTIWGQSAGAGSTMYHLIANGGNNEGLFHAAMGDSPCNTFTPSATGDYLETLFSQYATYAGCDPDTPDALGCLRNADISVLQSAGTQLANNRTSTLFNFAPILGGYVTQRPVEAFSSGRFARVPVFFGSNTDEGAHWSAGLPNPGANTSEPDATEQTAYNFLQGQWDTLSKQSFNRVLRLYPLEAFDKSISLQGQQMYGDMRYICTAGMITGTLTRAGLPAFRYHYDNKHLGAFHHYDLQAMFPDEVPDFPPDASDTALFQAMREYWTSFVTDGRPSSKSAGVPWSSVRDTSSGSPRLLLSPGTVQMEDIDHDSATRCTLWKSLSNEMQT</sequence>
<keyword evidence="2 3" id="KW-0378">Hydrolase</keyword>
<dbReference type="Pfam" id="PF00135">
    <property type="entry name" value="COesterase"/>
    <property type="match status" value="1"/>
</dbReference>
<evidence type="ECO:0000313" key="7">
    <source>
        <dbReference type="EMBL" id="KAK7461039.1"/>
    </source>
</evidence>
<evidence type="ECO:0000256" key="3">
    <source>
        <dbReference type="RuleBase" id="RU361235"/>
    </source>
</evidence>
<name>A0ABR1JIM2_9AGAR</name>
<feature type="region of interest" description="Disordered" evidence="4">
    <location>
        <begin position="23"/>
        <end position="67"/>
    </location>
</feature>
<keyword evidence="5" id="KW-0812">Transmembrane</keyword>
<keyword evidence="5" id="KW-0472">Membrane</keyword>
<comment type="caution">
    <text evidence="7">The sequence shown here is derived from an EMBL/GenBank/DDBJ whole genome shotgun (WGS) entry which is preliminary data.</text>
</comment>
<gene>
    <name evidence="7" type="ORF">VKT23_008967</name>
</gene>
<proteinExistence type="inferred from homology"/>
<evidence type="ECO:0000256" key="1">
    <source>
        <dbReference type="ARBA" id="ARBA00005964"/>
    </source>
</evidence>
<dbReference type="InterPro" id="IPR019826">
    <property type="entry name" value="Carboxylesterase_B_AS"/>
</dbReference>
<evidence type="ECO:0000256" key="5">
    <source>
        <dbReference type="SAM" id="Phobius"/>
    </source>
</evidence>
<organism evidence="7 8">
    <name type="scientific">Marasmiellus scandens</name>
    <dbReference type="NCBI Taxonomy" id="2682957"/>
    <lineage>
        <taxon>Eukaryota</taxon>
        <taxon>Fungi</taxon>
        <taxon>Dikarya</taxon>
        <taxon>Basidiomycota</taxon>
        <taxon>Agaricomycotina</taxon>
        <taxon>Agaricomycetes</taxon>
        <taxon>Agaricomycetidae</taxon>
        <taxon>Agaricales</taxon>
        <taxon>Marasmiineae</taxon>
        <taxon>Omphalotaceae</taxon>
        <taxon>Marasmiellus</taxon>
    </lineage>
</organism>
<feature type="region of interest" description="Disordered" evidence="4">
    <location>
        <begin position="587"/>
        <end position="612"/>
    </location>
</feature>
<dbReference type="EMBL" id="JBANRG010000014">
    <property type="protein sequence ID" value="KAK7461039.1"/>
    <property type="molecule type" value="Genomic_DNA"/>
</dbReference>
<dbReference type="InterPro" id="IPR002018">
    <property type="entry name" value="CarbesteraseB"/>
</dbReference>
<comment type="similarity">
    <text evidence="1 3">Belongs to the type-B carboxylesterase/lipase family.</text>
</comment>
<dbReference type="InterPro" id="IPR050309">
    <property type="entry name" value="Type-B_Carboxylest/Lipase"/>
</dbReference>
<protein>
    <recommendedName>
        <fullName evidence="3">Carboxylic ester hydrolase</fullName>
        <ecNumber evidence="3">3.1.1.-</ecNumber>
    </recommendedName>
</protein>
<keyword evidence="5" id="KW-1133">Transmembrane helix</keyword>